<organism evidence="1 2">
    <name type="scientific">Panicum miliaceum</name>
    <name type="common">Proso millet</name>
    <name type="synonym">Broomcorn millet</name>
    <dbReference type="NCBI Taxonomy" id="4540"/>
    <lineage>
        <taxon>Eukaryota</taxon>
        <taxon>Viridiplantae</taxon>
        <taxon>Streptophyta</taxon>
        <taxon>Embryophyta</taxon>
        <taxon>Tracheophyta</taxon>
        <taxon>Spermatophyta</taxon>
        <taxon>Magnoliopsida</taxon>
        <taxon>Liliopsida</taxon>
        <taxon>Poales</taxon>
        <taxon>Poaceae</taxon>
        <taxon>PACMAD clade</taxon>
        <taxon>Panicoideae</taxon>
        <taxon>Panicodae</taxon>
        <taxon>Paniceae</taxon>
        <taxon>Panicinae</taxon>
        <taxon>Panicum</taxon>
        <taxon>Panicum sect. Panicum</taxon>
    </lineage>
</organism>
<dbReference type="AlphaFoldDB" id="A0A3L6SJV2"/>
<gene>
    <name evidence="1" type="ORF">C2845_PM07G10870</name>
</gene>
<proteinExistence type="predicted"/>
<sequence>MVVAVMEAAVDAAPWAATTTQWLNLQDCALTAPLIFHLAIDRAEQFPTLLST</sequence>
<keyword evidence="2" id="KW-1185">Reference proteome</keyword>
<reference evidence="2" key="1">
    <citation type="journal article" date="2019" name="Nat. Commun.">
        <title>The genome of broomcorn millet.</title>
        <authorList>
            <person name="Zou C."/>
            <person name="Miki D."/>
            <person name="Li D."/>
            <person name="Tang Q."/>
            <person name="Xiao L."/>
            <person name="Rajput S."/>
            <person name="Deng P."/>
            <person name="Jia W."/>
            <person name="Huang R."/>
            <person name="Zhang M."/>
            <person name="Sun Y."/>
            <person name="Hu J."/>
            <person name="Fu X."/>
            <person name="Schnable P.S."/>
            <person name="Li F."/>
            <person name="Zhang H."/>
            <person name="Feng B."/>
            <person name="Zhu X."/>
            <person name="Liu R."/>
            <person name="Schnable J.C."/>
            <person name="Zhu J.-K."/>
            <person name="Zhang H."/>
        </authorList>
    </citation>
    <scope>NUCLEOTIDE SEQUENCE [LARGE SCALE GENOMIC DNA]</scope>
</reference>
<name>A0A3L6SJV2_PANMI</name>
<evidence type="ECO:0000313" key="2">
    <source>
        <dbReference type="Proteomes" id="UP000275267"/>
    </source>
</evidence>
<dbReference type="EMBL" id="PQIB02000004">
    <property type="protein sequence ID" value="RLN22902.1"/>
    <property type="molecule type" value="Genomic_DNA"/>
</dbReference>
<comment type="caution">
    <text evidence="1">The sequence shown here is derived from an EMBL/GenBank/DDBJ whole genome shotgun (WGS) entry which is preliminary data.</text>
</comment>
<evidence type="ECO:0000313" key="1">
    <source>
        <dbReference type="EMBL" id="RLN22902.1"/>
    </source>
</evidence>
<dbReference type="Proteomes" id="UP000275267">
    <property type="component" value="Unassembled WGS sequence"/>
</dbReference>
<protein>
    <submittedName>
        <fullName evidence="1">Uncharacterized protein</fullName>
    </submittedName>
</protein>
<accession>A0A3L6SJV2</accession>